<dbReference type="InterPro" id="IPR036188">
    <property type="entry name" value="FAD/NAD-bd_sf"/>
</dbReference>
<evidence type="ECO:0000256" key="1">
    <source>
        <dbReference type="ARBA" id="ARBA00023002"/>
    </source>
</evidence>
<dbReference type="SUPFAM" id="SSF51905">
    <property type="entry name" value="FAD/NAD(P)-binding domain"/>
    <property type="match status" value="1"/>
</dbReference>
<dbReference type="Pfam" id="PF01266">
    <property type="entry name" value="DAO"/>
    <property type="match status" value="1"/>
</dbReference>
<dbReference type="Gene3D" id="3.50.50.60">
    <property type="entry name" value="FAD/NAD(P)-binding domain"/>
    <property type="match status" value="1"/>
</dbReference>
<evidence type="ECO:0000313" key="4">
    <source>
        <dbReference type="Proteomes" id="UP000319263"/>
    </source>
</evidence>
<dbReference type="EMBL" id="CP041692">
    <property type="protein sequence ID" value="QDP95213.1"/>
    <property type="molecule type" value="Genomic_DNA"/>
</dbReference>
<protein>
    <submittedName>
        <fullName evidence="3">FAD-binding oxidoreductase</fullName>
    </submittedName>
</protein>
<keyword evidence="4" id="KW-1185">Reference proteome</keyword>
<dbReference type="PROSITE" id="PS51257">
    <property type="entry name" value="PROKAR_LIPOPROTEIN"/>
    <property type="match status" value="1"/>
</dbReference>
<proteinExistence type="predicted"/>
<organism evidence="3 4">
    <name type="scientific">Microlunatus elymi</name>
    <dbReference type="NCBI Taxonomy" id="2596828"/>
    <lineage>
        <taxon>Bacteria</taxon>
        <taxon>Bacillati</taxon>
        <taxon>Actinomycetota</taxon>
        <taxon>Actinomycetes</taxon>
        <taxon>Propionibacteriales</taxon>
        <taxon>Propionibacteriaceae</taxon>
        <taxon>Microlunatus</taxon>
    </lineage>
</organism>
<feature type="domain" description="FAD dependent oxidoreductase" evidence="2">
    <location>
        <begin position="4"/>
        <end position="366"/>
    </location>
</feature>
<dbReference type="GO" id="GO:0016491">
    <property type="term" value="F:oxidoreductase activity"/>
    <property type="evidence" value="ECO:0007669"/>
    <property type="project" value="UniProtKB-KW"/>
</dbReference>
<name>A0A516PVL5_9ACTN</name>
<sequence>MRSDAIVIGAGIIGAACAHALARSGLSVTVIEEKAAASGTSGQGEGNLLVSDKGPGAELELARYSLGLWDEIEDQLRERLPRGFGSMEYERKGGLVVATTADGAAPLLRFAEDQQQAGVDARPIDHDQALELEPHVNPEITAAVHYPEDAQVQPVIATEALLAAARSHGARTIFGERVIGSVRGADDKIIGVRTTAGVRRAELVVLACGPWAADVAESLGTWIPVRPRRGVILVTTRMPHRIFHKVYDADYVGAVESDDQDLQTSSVIESTAAGTVLVGSSRRQSGFDTALDLPSVREIARKAVRIFPFLAEAAVMRVYGGFRPFMPDHLPVIGPDPRIDGLWHAGGHEGAGIGLSLGTAEMLTDLIMGRRPAIDHTPFDPARPSLLEGAAR</sequence>
<dbReference type="InterPro" id="IPR006076">
    <property type="entry name" value="FAD-dep_OxRdtase"/>
</dbReference>
<dbReference type="PANTHER" id="PTHR13847:SF287">
    <property type="entry name" value="FAD-DEPENDENT OXIDOREDUCTASE DOMAIN-CONTAINING PROTEIN 1"/>
    <property type="match status" value="1"/>
</dbReference>
<dbReference type="SUPFAM" id="SSF54373">
    <property type="entry name" value="FAD-linked reductases, C-terminal domain"/>
    <property type="match status" value="1"/>
</dbReference>
<dbReference type="RefSeq" id="WP_143985195.1">
    <property type="nucleotide sequence ID" value="NZ_CP041692.1"/>
</dbReference>
<dbReference type="KEGG" id="mik:FOE78_04155"/>
<dbReference type="AlphaFoldDB" id="A0A516PVL5"/>
<keyword evidence="1" id="KW-0560">Oxidoreductase</keyword>
<dbReference type="GO" id="GO:0005737">
    <property type="term" value="C:cytoplasm"/>
    <property type="evidence" value="ECO:0007669"/>
    <property type="project" value="TreeGrafter"/>
</dbReference>
<reference evidence="3 4" key="1">
    <citation type="submission" date="2019-07" db="EMBL/GenBank/DDBJ databases">
        <title>Microlunatus dokdonensis sp. nov. isolated from the rhizospheric soil of the wild plant Elymus tsukushiensis.</title>
        <authorList>
            <person name="Ghim S.-Y."/>
            <person name="Hwang Y.-J."/>
            <person name="Son J.-S."/>
            <person name="Shin J.-H."/>
        </authorList>
    </citation>
    <scope>NUCLEOTIDE SEQUENCE [LARGE SCALE GENOMIC DNA]</scope>
    <source>
        <strain evidence="3 4">KUDC0627</strain>
    </source>
</reference>
<dbReference type="Gene3D" id="3.30.9.10">
    <property type="entry name" value="D-Amino Acid Oxidase, subunit A, domain 2"/>
    <property type="match status" value="1"/>
</dbReference>
<dbReference type="Proteomes" id="UP000319263">
    <property type="component" value="Chromosome"/>
</dbReference>
<evidence type="ECO:0000313" key="3">
    <source>
        <dbReference type="EMBL" id="QDP95213.1"/>
    </source>
</evidence>
<dbReference type="PANTHER" id="PTHR13847">
    <property type="entry name" value="SARCOSINE DEHYDROGENASE-RELATED"/>
    <property type="match status" value="1"/>
</dbReference>
<gene>
    <name evidence="3" type="ORF">FOE78_04155</name>
</gene>
<dbReference type="OrthoDB" id="9806452at2"/>
<evidence type="ECO:0000259" key="2">
    <source>
        <dbReference type="Pfam" id="PF01266"/>
    </source>
</evidence>
<accession>A0A516PVL5</accession>